<evidence type="ECO:0000256" key="1">
    <source>
        <dbReference type="ARBA" id="ARBA00000086"/>
    </source>
</evidence>
<comment type="caution">
    <text evidence="10">The sequence shown here is derived from an EMBL/GenBank/DDBJ whole genome shotgun (WGS) entry which is preliminary data.</text>
</comment>
<evidence type="ECO:0000256" key="5">
    <source>
        <dbReference type="ARBA" id="ARBA00022763"/>
    </source>
</evidence>
<dbReference type="PANTHER" id="PTHR10429">
    <property type="entry name" value="DNA-3-METHYLADENINE GLYCOSYLASE"/>
    <property type="match status" value="1"/>
</dbReference>
<dbReference type="GO" id="GO:0003905">
    <property type="term" value="F:alkylbase DNA N-glycosylase activity"/>
    <property type="evidence" value="ECO:0007669"/>
    <property type="project" value="UniProtKB-EC"/>
</dbReference>
<dbReference type="Pfam" id="PF02245">
    <property type="entry name" value="Pur_DNA_glyco"/>
    <property type="match status" value="2"/>
</dbReference>
<dbReference type="GO" id="GO:0003677">
    <property type="term" value="F:DNA binding"/>
    <property type="evidence" value="ECO:0007669"/>
    <property type="project" value="InterPro"/>
</dbReference>
<name>A0A023B5R9_GRENI</name>
<keyword evidence="7" id="KW-0234">DNA repair</keyword>
<dbReference type="SUPFAM" id="SSF50486">
    <property type="entry name" value="FMT C-terminal domain-like"/>
    <property type="match status" value="1"/>
</dbReference>
<feature type="region of interest" description="Disordered" evidence="9">
    <location>
        <begin position="251"/>
        <end position="298"/>
    </location>
</feature>
<evidence type="ECO:0000256" key="9">
    <source>
        <dbReference type="SAM" id="MobiDB-lite"/>
    </source>
</evidence>
<proteinExistence type="inferred from homology"/>
<dbReference type="CDD" id="cd00540">
    <property type="entry name" value="AAG"/>
    <property type="match status" value="1"/>
</dbReference>
<dbReference type="HAMAP" id="MF_00527">
    <property type="entry name" value="3MGH"/>
    <property type="match status" value="1"/>
</dbReference>
<evidence type="ECO:0000256" key="4">
    <source>
        <dbReference type="ARBA" id="ARBA00012000"/>
    </source>
</evidence>
<evidence type="ECO:0000256" key="2">
    <source>
        <dbReference type="ARBA" id="ARBA00002421"/>
    </source>
</evidence>
<evidence type="ECO:0000313" key="11">
    <source>
        <dbReference type="Proteomes" id="UP000019763"/>
    </source>
</evidence>
<evidence type="ECO:0000256" key="7">
    <source>
        <dbReference type="ARBA" id="ARBA00023204"/>
    </source>
</evidence>
<keyword evidence="6" id="KW-0378">Hydrolase</keyword>
<dbReference type="EMBL" id="AFNH02000669">
    <property type="protein sequence ID" value="EZG61127.1"/>
    <property type="molecule type" value="Genomic_DNA"/>
</dbReference>
<comment type="similarity">
    <text evidence="3">Belongs to the DNA glycosylase MPG family.</text>
</comment>
<dbReference type="VEuPathDB" id="CryptoDB:GNI_089300"/>
<dbReference type="InterPro" id="IPR011034">
    <property type="entry name" value="Formyl_transferase-like_C_sf"/>
</dbReference>
<dbReference type="RefSeq" id="XP_011130780.1">
    <property type="nucleotide sequence ID" value="XM_011132478.1"/>
</dbReference>
<comment type="catalytic activity">
    <reaction evidence="1">
        <text>Hydrolysis of alkylated DNA, releasing 3-methyladenine, 3-methylguanine, 7-methylguanine and 7-methyladenine.</text>
        <dbReference type="EC" id="3.2.2.21"/>
    </reaction>
</comment>
<accession>A0A023B5R9</accession>
<dbReference type="InterPro" id="IPR003180">
    <property type="entry name" value="MPG"/>
</dbReference>
<dbReference type="OrthoDB" id="6353017at2759"/>
<dbReference type="PANTHER" id="PTHR10429:SF0">
    <property type="entry name" value="DNA-3-METHYLADENINE GLYCOSYLASE"/>
    <property type="match status" value="1"/>
</dbReference>
<gene>
    <name evidence="10" type="ORF">GNI_089300</name>
</gene>
<protein>
    <recommendedName>
        <fullName evidence="4">DNA-3-methyladenine glycosylase II</fullName>
        <ecNumber evidence="4">3.2.2.21</ecNumber>
    </recommendedName>
    <alternativeName>
        <fullName evidence="8">3-methyladenine DNA glycosidase</fullName>
    </alternativeName>
</protein>
<dbReference type="EC" id="3.2.2.21" evidence="4"/>
<dbReference type="Gene3D" id="3.10.300.10">
    <property type="entry name" value="Methylpurine-DNA glycosylase (MPG)"/>
    <property type="match status" value="1"/>
</dbReference>
<organism evidence="10 11">
    <name type="scientific">Gregarina niphandrodes</name>
    <name type="common">Septate eugregarine</name>
    <dbReference type="NCBI Taxonomy" id="110365"/>
    <lineage>
        <taxon>Eukaryota</taxon>
        <taxon>Sar</taxon>
        <taxon>Alveolata</taxon>
        <taxon>Apicomplexa</taxon>
        <taxon>Conoidasida</taxon>
        <taxon>Gregarinasina</taxon>
        <taxon>Eugregarinorida</taxon>
        <taxon>Gregarinidae</taxon>
        <taxon>Gregarina</taxon>
    </lineage>
</organism>
<dbReference type="GO" id="GO:0006284">
    <property type="term" value="P:base-excision repair"/>
    <property type="evidence" value="ECO:0007669"/>
    <property type="project" value="InterPro"/>
</dbReference>
<dbReference type="InterPro" id="IPR036995">
    <property type="entry name" value="MPG_sf"/>
</dbReference>
<evidence type="ECO:0000256" key="6">
    <source>
        <dbReference type="ARBA" id="ARBA00022801"/>
    </source>
</evidence>
<dbReference type="GeneID" id="22913194"/>
<evidence type="ECO:0000256" key="3">
    <source>
        <dbReference type="ARBA" id="ARBA00009232"/>
    </source>
</evidence>
<dbReference type="AlphaFoldDB" id="A0A023B5R9"/>
<reference evidence="10" key="1">
    <citation type="submission" date="2013-12" db="EMBL/GenBank/DDBJ databases">
        <authorList>
            <person name="Omoto C.K."/>
            <person name="Sibley D."/>
            <person name="Venepally P."/>
            <person name="Hadjithomas M."/>
            <person name="Karamycheva S."/>
            <person name="Brunk B."/>
            <person name="Roos D."/>
            <person name="Caler E."/>
            <person name="Lorenzi H."/>
        </authorList>
    </citation>
    <scope>NUCLEOTIDE SEQUENCE</scope>
</reference>
<feature type="compositionally biased region" description="Basic and acidic residues" evidence="9">
    <location>
        <begin position="289"/>
        <end position="298"/>
    </location>
</feature>
<keyword evidence="5" id="KW-0227">DNA damage</keyword>
<evidence type="ECO:0000313" key="10">
    <source>
        <dbReference type="EMBL" id="EZG61127.1"/>
    </source>
</evidence>
<feature type="compositionally biased region" description="Basic and acidic residues" evidence="9">
    <location>
        <begin position="251"/>
        <end position="265"/>
    </location>
</feature>
<comment type="function">
    <text evidence="2">Hydrolysis of the deoxyribose N-glycosidic bond to excise 3-methyladenine, and 7-methylguanine from the damaged DNA polymer formed by alkylation lesions.</text>
</comment>
<evidence type="ECO:0000256" key="8">
    <source>
        <dbReference type="ARBA" id="ARBA00033426"/>
    </source>
</evidence>
<keyword evidence="11" id="KW-1185">Reference proteome</keyword>
<dbReference type="eggNOG" id="KOG4486">
    <property type="taxonomic scope" value="Eukaryota"/>
</dbReference>
<sequence>MDTALGIIESYAAKERPDAGVGAQAQVIAQDQVTAQDPAEIDENHCAGSKATSSSGNINVLAARTTTICDPMILPGTPETDVSLADTSADASVDASVDAAAADGDLPPSELTEQVPELALGDVSSEKECVRTPKTVLAVRDILECTGPECAVGLLGCVIVRRGIDENTGEPWTIRGRIVETEYYAISDPASHSFKGLTPRNKPMFSGMGLAYVYMIYGVHMCLNVTGSEMGSAVLIRAIEPLDGLDRIKLHRAPMEKTSARKRLEATPPKPPPESAKNPVSVKKRAVKKKSEPQSKKADHKAIYNLTKGPGNVARALLLDLTFNMTDLLDETSSLHIVPPDSPNEALRPIASSGRIGISVATDVAWRFFYEDSPYVCRHSAKH</sequence>
<dbReference type="Proteomes" id="UP000019763">
    <property type="component" value="Unassembled WGS sequence"/>
</dbReference>